<dbReference type="Proteomes" id="UP000195569">
    <property type="component" value="Unassembled WGS sequence"/>
</dbReference>
<organism evidence="2 3">
    <name type="scientific">Paraburkholderia piptadeniae</name>
    <dbReference type="NCBI Taxonomy" id="1701573"/>
    <lineage>
        <taxon>Bacteria</taxon>
        <taxon>Pseudomonadati</taxon>
        <taxon>Pseudomonadota</taxon>
        <taxon>Betaproteobacteria</taxon>
        <taxon>Burkholderiales</taxon>
        <taxon>Burkholderiaceae</taxon>
        <taxon>Paraburkholderia</taxon>
    </lineage>
</organism>
<evidence type="ECO:0000256" key="1">
    <source>
        <dbReference type="SAM" id="MobiDB-lite"/>
    </source>
</evidence>
<sequence>MRESNHAAFFIEDLKGAAQRGYVAIRVADNGRINARPTRDPACAVEHPQPRQRTRAPWR</sequence>
<proteinExistence type="predicted"/>
<protein>
    <submittedName>
        <fullName evidence="2">Uncharacterized protein</fullName>
    </submittedName>
</protein>
<feature type="region of interest" description="Disordered" evidence="1">
    <location>
        <begin position="34"/>
        <end position="59"/>
    </location>
</feature>
<evidence type="ECO:0000313" key="2">
    <source>
        <dbReference type="EMBL" id="SIT46778.1"/>
    </source>
</evidence>
<evidence type="ECO:0000313" key="3">
    <source>
        <dbReference type="Proteomes" id="UP000195569"/>
    </source>
</evidence>
<gene>
    <name evidence="2" type="ORF">BN2476_520119</name>
</gene>
<comment type="caution">
    <text evidence="2">The sequence shown here is derived from an EMBL/GenBank/DDBJ whole genome shotgun (WGS) entry which is preliminary data.</text>
</comment>
<name>A0A1N7SHK0_9BURK</name>
<reference evidence="2" key="1">
    <citation type="submission" date="2016-12" db="EMBL/GenBank/DDBJ databases">
        <authorList>
            <person name="Moulin L."/>
        </authorList>
    </citation>
    <scope>NUCLEOTIDE SEQUENCE [LARGE SCALE GENOMIC DNA]</scope>
    <source>
        <strain evidence="2">STM 7183</strain>
    </source>
</reference>
<accession>A0A1N7SHK0</accession>
<dbReference type="AlphaFoldDB" id="A0A1N7SHK0"/>
<keyword evidence="3" id="KW-1185">Reference proteome</keyword>
<dbReference type="EMBL" id="CYGY02000052">
    <property type="protein sequence ID" value="SIT46778.1"/>
    <property type="molecule type" value="Genomic_DNA"/>
</dbReference>
<feature type="compositionally biased region" description="Basic residues" evidence="1">
    <location>
        <begin position="50"/>
        <end position="59"/>
    </location>
</feature>